<name>A0A1M4ZY09_9GAMM</name>
<proteinExistence type="predicted"/>
<dbReference type="EMBL" id="FQUK01000043">
    <property type="protein sequence ID" value="SHF22582.1"/>
    <property type="molecule type" value="Genomic_DNA"/>
</dbReference>
<feature type="signal peptide" evidence="1">
    <location>
        <begin position="1"/>
        <end position="20"/>
    </location>
</feature>
<dbReference type="RefSeq" id="WP_072756468.1">
    <property type="nucleotide sequence ID" value="NZ_FQUK01000043.1"/>
</dbReference>
<evidence type="ECO:0008006" key="4">
    <source>
        <dbReference type="Google" id="ProtNLM"/>
    </source>
</evidence>
<keyword evidence="1" id="KW-0732">Signal</keyword>
<gene>
    <name evidence="2" type="ORF">SAMN02745204_02058</name>
</gene>
<dbReference type="STRING" id="213588.SAMN02745204_02058"/>
<dbReference type="AlphaFoldDB" id="A0A1M4ZY09"/>
<dbReference type="OrthoDB" id="5974493at2"/>
<dbReference type="Proteomes" id="UP000242857">
    <property type="component" value="Unassembled WGS sequence"/>
</dbReference>
<evidence type="ECO:0000313" key="2">
    <source>
        <dbReference type="EMBL" id="SHF22582.1"/>
    </source>
</evidence>
<accession>A0A1M4ZY09</accession>
<keyword evidence="3" id="KW-1185">Reference proteome</keyword>
<organism evidence="2 3">
    <name type="scientific">Thermomonas hydrothermalis</name>
    <dbReference type="NCBI Taxonomy" id="213588"/>
    <lineage>
        <taxon>Bacteria</taxon>
        <taxon>Pseudomonadati</taxon>
        <taxon>Pseudomonadota</taxon>
        <taxon>Gammaproteobacteria</taxon>
        <taxon>Lysobacterales</taxon>
        <taxon>Lysobacteraceae</taxon>
        <taxon>Thermomonas</taxon>
    </lineage>
</organism>
<evidence type="ECO:0000313" key="3">
    <source>
        <dbReference type="Proteomes" id="UP000242857"/>
    </source>
</evidence>
<reference evidence="3" key="1">
    <citation type="submission" date="2016-11" db="EMBL/GenBank/DDBJ databases">
        <authorList>
            <person name="Varghese N."/>
            <person name="Submissions S."/>
        </authorList>
    </citation>
    <scope>NUCLEOTIDE SEQUENCE [LARGE SCALE GENOMIC DNA]</scope>
    <source>
        <strain evidence="3">DSM 14834</strain>
    </source>
</reference>
<sequence length="222" mass="23626">MTRSQSLLLGVLWLAGAAVAQETVFYKCTDANGAVTVQNGTPCAPGMRQEVRRVGGVQGAAAPAATPPAATPATPPQYGEFVQVAGPRVARTPAPEAASLPAPPALYQCRTWDGKTYYGETDQPPPRCMPLQVVGLDGTPTPELGQACEMRRDDCTAVPEAQLCDAWYRRLDEAEFRLEYAEPAQRRARQAELNALRAQVMGSRCATTVPAAPAASSSSPRR</sequence>
<protein>
    <recommendedName>
        <fullName evidence="4">DUF4124 domain-containing protein</fullName>
    </recommendedName>
</protein>
<feature type="chain" id="PRO_5013041918" description="DUF4124 domain-containing protein" evidence="1">
    <location>
        <begin position="21"/>
        <end position="222"/>
    </location>
</feature>
<evidence type="ECO:0000256" key="1">
    <source>
        <dbReference type="SAM" id="SignalP"/>
    </source>
</evidence>